<dbReference type="Pfam" id="PF07690">
    <property type="entry name" value="MFS_1"/>
    <property type="match status" value="1"/>
</dbReference>
<organism evidence="9 10">
    <name type="scientific">Salininema proteolyticum</name>
    <dbReference type="NCBI Taxonomy" id="1607685"/>
    <lineage>
        <taxon>Bacteria</taxon>
        <taxon>Bacillati</taxon>
        <taxon>Actinomycetota</taxon>
        <taxon>Actinomycetes</taxon>
        <taxon>Glycomycetales</taxon>
        <taxon>Glycomycetaceae</taxon>
        <taxon>Salininema</taxon>
    </lineage>
</organism>
<feature type="transmembrane region" description="Helical" evidence="7">
    <location>
        <begin position="361"/>
        <end position="384"/>
    </location>
</feature>
<protein>
    <submittedName>
        <fullName evidence="9">MDR family MFS transporter</fullName>
    </submittedName>
</protein>
<dbReference type="PANTHER" id="PTHR23501">
    <property type="entry name" value="MAJOR FACILITATOR SUPERFAMILY"/>
    <property type="match status" value="1"/>
</dbReference>
<dbReference type="Gene3D" id="1.20.1250.20">
    <property type="entry name" value="MFS general substrate transporter like domains"/>
    <property type="match status" value="1"/>
</dbReference>
<keyword evidence="5 7" id="KW-1133">Transmembrane helix</keyword>
<dbReference type="InterPro" id="IPR036259">
    <property type="entry name" value="MFS_trans_sf"/>
</dbReference>
<feature type="transmembrane region" description="Helical" evidence="7">
    <location>
        <begin position="404"/>
        <end position="422"/>
    </location>
</feature>
<evidence type="ECO:0000256" key="1">
    <source>
        <dbReference type="ARBA" id="ARBA00004651"/>
    </source>
</evidence>
<dbReference type="Proteomes" id="UP001595823">
    <property type="component" value="Unassembled WGS sequence"/>
</dbReference>
<feature type="transmembrane region" description="Helical" evidence="7">
    <location>
        <begin position="307"/>
        <end position="329"/>
    </location>
</feature>
<feature type="transmembrane region" description="Helical" evidence="7">
    <location>
        <begin position="81"/>
        <end position="100"/>
    </location>
</feature>
<keyword evidence="3" id="KW-1003">Cell membrane</keyword>
<dbReference type="CDD" id="cd17502">
    <property type="entry name" value="MFS_Azr1_MDR_like"/>
    <property type="match status" value="1"/>
</dbReference>
<dbReference type="SUPFAM" id="SSF103473">
    <property type="entry name" value="MFS general substrate transporter"/>
    <property type="match status" value="1"/>
</dbReference>
<feature type="domain" description="Major facilitator superfamily (MFS) profile" evidence="8">
    <location>
        <begin position="16"/>
        <end position="494"/>
    </location>
</feature>
<evidence type="ECO:0000313" key="10">
    <source>
        <dbReference type="Proteomes" id="UP001595823"/>
    </source>
</evidence>
<accession>A0ABV8U6M0</accession>
<dbReference type="InterPro" id="IPR004638">
    <property type="entry name" value="EmrB-like"/>
</dbReference>
<dbReference type="InterPro" id="IPR011701">
    <property type="entry name" value="MFS"/>
</dbReference>
<feature type="transmembrane region" description="Helical" evidence="7">
    <location>
        <begin position="233"/>
        <end position="250"/>
    </location>
</feature>
<dbReference type="RefSeq" id="WP_380625678.1">
    <property type="nucleotide sequence ID" value="NZ_JBHSDK010000061.1"/>
</dbReference>
<evidence type="ECO:0000256" key="3">
    <source>
        <dbReference type="ARBA" id="ARBA00022475"/>
    </source>
</evidence>
<keyword evidence="2" id="KW-0813">Transport</keyword>
<gene>
    <name evidence="9" type="ORF">ACFPET_22900</name>
</gene>
<dbReference type="PANTHER" id="PTHR23501:SF197">
    <property type="entry name" value="COMD"/>
    <property type="match status" value="1"/>
</dbReference>
<evidence type="ECO:0000256" key="7">
    <source>
        <dbReference type="SAM" id="Phobius"/>
    </source>
</evidence>
<keyword evidence="10" id="KW-1185">Reference proteome</keyword>
<evidence type="ECO:0000256" key="6">
    <source>
        <dbReference type="ARBA" id="ARBA00023136"/>
    </source>
</evidence>
<keyword evidence="4 7" id="KW-0812">Transmembrane</keyword>
<feature type="transmembrane region" description="Helical" evidence="7">
    <location>
        <begin position="200"/>
        <end position="221"/>
    </location>
</feature>
<feature type="transmembrane region" description="Helical" evidence="7">
    <location>
        <begin position="49"/>
        <end position="69"/>
    </location>
</feature>
<evidence type="ECO:0000256" key="4">
    <source>
        <dbReference type="ARBA" id="ARBA00022692"/>
    </source>
</evidence>
<dbReference type="EMBL" id="JBHSDK010000061">
    <property type="protein sequence ID" value="MFC4338045.1"/>
    <property type="molecule type" value="Genomic_DNA"/>
</dbReference>
<keyword evidence="6 7" id="KW-0472">Membrane</keyword>
<feature type="transmembrane region" description="Helical" evidence="7">
    <location>
        <begin position="12"/>
        <end position="29"/>
    </location>
</feature>
<feature type="transmembrane region" description="Helical" evidence="7">
    <location>
        <begin position="336"/>
        <end position="355"/>
    </location>
</feature>
<evidence type="ECO:0000313" key="9">
    <source>
        <dbReference type="EMBL" id="MFC4338045.1"/>
    </source>
</evidence>
<comment type="subcellular location">
    <subcellularLocation>
        <location evidence="1">Cell membrane</location>
        <topology evidence="1">Multi-pass membrane protein</topology>
    </subcellularLocation>
</comment>
<feature type="transmembrane region" description="Helical" evidence="7">
    <location>
        <begin position="271"/>
        <end position="295"/>
    </location>
</feature>
<reference evidence="10" key="1">
    <citation type="journal article" date="2019" name="Int. J. Syst. Evol. Microbiol.">
        <title>The Global Catalogue of Microorganisms (GCM) 10K type strain sequencing project: providing services to taxonomists for standard genome sequencing and annotation.</title>
        <authorList>
            <consortium name="The Broad Institute Genomics Platform"/>
            <consortium name="The Broad Institute Genome Sequencing Center for Infectious Disease"/>
            <person name="Wu L."/>
            <person name="Ma J."/>
        </authorList>
    </citation>
    <scope>NUCLEOTIDE SEQUENCE [LARGE SCALE GENOMIC DNA]</scope>
    <source>
        <strain evidence="10">IBRC-M 10908</strain>
    </source>
</reference>
<evidence type="ECO:0000259" key="8">
    <source>
        <dbReference type="PROSITE" id="PS50850"/>
    </source>
</evidence>
<feature type="transmembrane region" description="Helical" evidence="7">
    <location>
        <begin position="167"/>
        <end position="188"/>
    </location>
</feature>
<dbReference type="InterPro" id="IPR020846">
    <property type="entry name" value="MFS_dom"/>
</dbReference>
<evidence type="ECO:0000256" key="5">
    <source>
        <dbReference type="ARBA" id="ARBA00022989"/>
    </source>
</evidence>
<dbReference type="PRINTS" id="PR01036">
    <property type="entry name" value="TCRTETB"/>
</dbReference>
<dbReference type="PROSITE" id="PS50850">
    <property type="entry name" value="MFS"/>
    <property type="match status" value="1"/>
</dbReference>
<sequence>MTTPTQSKLPSHFGWIYAALMVSMLLGALDQTIVSTALPTIVGELDGLSQMAWVTTAYILAVTIAMPVYGKLGDLLGRRTLFLFSLVVFVLGSALAGFSQDMNQLIAFRALQGLGGGGLMITAQAIIADLVPVRQRAKFMGPMGAVFGLAAVAGPLLGGWITDHTTWRWAFWINLPLGIAALLISAYAIRLPKPKAKVAFDYLGTGLMAVAVTCLVLVCTWGGTEYAWTSPTILWLGAATIAAGVLFVIVESRATDPLIPLRMLRNPVFGVATLIGMVVMGAGMFAVVAYMPTYLQMVYGYSATESGLLLLPMVAGMMLTAIGSGAVVSKTGTYKGFIIAGTAVIPVAVYLMSNLTVDSSVVVLCSYLGLLGVGMGLIMQNLVLAVQNAFPQSEVGTATSANNFFREIGATVGVAVVGALFANRLTDRLAELGGGLNGGNTESITPDLVQQLPEQLKAPVIDAYSDALLPVFGALAPVLVVAIVLAVFLPNRTLQGGETDDQAPERETVAA</sequence>
<feature type="transmembrane region" description="Helical" evidence="7">
    <location>
        <begin position="139"/>
        <end position="161"/>
    </location>
</feature>
<name>A0ABV8U6M0_9ACTN</name>
<evidence type="ECO:0000256" key="2">
    <source>
        <dbReference type="ARBA" id="ARBA00022448"/>
    </source>
</evidence>
<dbReference type="Gene3D" id="1.20.1720.10">
    <property type="entry name" value="Multidrug resistance protein D"/>
    <property type="match status" value="1"/>
</dbReference>
<feature type="transmembrane region" description="Helical" evidence="7">
    <location>
        <begin position="106"/>
        <end position="127"/>
    </location>
</feature>
<proteinExistence type="predicted"/>
<feature type="transmembrane region" description="Helical" evidence="7">
    <location>
        <begin position="467"/>
        <end position="489"/>
    </location>
</feature>
<comment type="caution">
    <text evidence="9">The sequence shown here is derived from an EMBL/GenBank/DDBJ whole genome shotgun (WGS) entry which is preliminary data.</text>
</comment>
<dbReference type="NCBIfam" id="TIGR00711">
    <property type="entry name" value="efflux_EmrB"/>
    <property type="match status" value="1"/>
</dbReference>